<dbReference type="Pfam" id="PF09336">
    <property type="entry name" value="Vps4_C"/>
    <property type="match status" value="1"/>
</dbReference>
<evidence type="ECO:0000256" key="2">
    <source>
        <dbReference type="ARBA" id="ARBA00022741"/>
    </source>
</evidence>
<feature type="domain" description="Spastin/Vps4 C-terminal" evidence="6">
    <location>
        <begin position="460"/>
        <end position="496"/>
    </location>
</feature>
<evidence type="ECO:0000259" key="6">
    <source>
        <dbReference type="Pfam" id="PF09336"/>
    </source>
</evidence>
<dbReference type="SUPFAM" id="SSF52540">
    <property type="entry name" value="P-loop containing nucleoside triphosphate hydrolases"/>
    <property type="match status" value="1"/>
</dbReference>
<dbReference type="InterPro" id="IPR050304">
    <property type="entry name" value="MT-severing_AAA_ATPase"/>
</dbReference>
<proteinExistence type="inferred from homology"/>
<gene>
    <name evidence="7" type="primary">Fignl1_0</name>
    <name evidence="7" type="ORF">GTO93_0011550</name>
</gene>
<comment type="similarity">
    <text evidence="1">Belongs to the AAA ATPase family.</text>
</comment>
<keyword evidence="2" id="KW-0547">Nucleotide-binding</keyword>
<keyword evidence="3" id="KW-0067">ATP-binding</keyword>
<accession>A0ABS2Y2K1</accession>
<dbReference type="InterPro" id="IPR027417">
    <property type="entry name" value="P-loop_NTPase"/>
</dbReference>
<dbReference type="PANTHER" id="PTHR23074:SF17">
    <property type="entry name" value="FIDGETIN-LIKE PROTEIN 1"/>
    <property type="match status" value="1"/>
</dbReference>
<dbReference type="Pfam" id="PF00004">
    <property type="entry name" value="AAA"/>
    <property type="match status" value="1"/>
</dbReference>
<protein>
    <submittedName>
        <fullName evidence="7">FIGL1 protein</fullName>
    </submittedName>
</protein>
<evidence type="ECO:0000313" key="8">
    <source>
        <dbReference type="Proteomes" id="UP001166093"/>
    </source>
</evidence>
<feature type="domain" description="ATPase AAA-type core" evidence="5">
    <location>
        <begin position="421"/>
        <end position="453"/>
    </location>
</feature>
<feature type="region of interest" description="Disordered" evidence="4">
    <location>
        <begin position="332"/>
        <end position="351"/>
    </location>
</feature>
<keyword evidence="8" id="KW-1185">Reference proteome</keyword>
<evidence type="ECO:0000256" key="3">
    <source>
        <dbReference type="ARBA" id="ARBA00022840"/>
    </source>
</evidence>
<name>A0ABS2Y2K1_POLSP</name>
<evidence type="ECO:0000313" key="7">
    <source>
        <dbReference type="EMBL" id="MBN3280720.1"/>
    </source>
</evidence>
<dbReference type="PANTHER" id="PTHR23074">
    <property type="entry name" value="AAA DOMAIN-CONTAINING"/>
    <property type="match status" value="1"/>
</dbReference>
<feature type="region of interest" description="Disordered" evidence="4">
    <location>
        <begin position="72"/>
        <end position="96"/>
    </location>
</feature>
<dbReference type="InterPro" id="IPR015415">
    <property type="entry name" value="Spast_Vps4_C"/>
</dbReference>
<feature type="non-terminal residue" evidence="7">
    <location>
        <position position="499"/>
    </location>
</feature>
<dbReference type="Proteomes" id="UP001166093">
    <property type="component" value="Unassembled WGS sequence"/>
</dbReference>
<feature type="non-terminal residue" evidence="7">
    <location>
        <position position="1"/>
    </location>
</feature>
<evidence type="ECO:0000256" key="4">
    <source>
        <dbReference type="SAM" id="MobiDB-lite"/>
    </source>
</evidence>
<organism evidence="7 8">
    <name type="scientific">Polyodon spathula</name>
    <name type="common">North American paddlefish</name>
    <name type="synonym">Squalus spathula</name>
    <dbReference type="NCBI Taxonomy" id="7913"/>
    <lineage>
        <taxon>Eukaryota</taxon>
        <taxon>Metazoa</taxon>
        <taxon>Chordata</taxon>
        <taxon>Craniata</taxon>
        <taxon>Vertebrata</taxon>
        <taxon>Euteleostomi</taxon>
        <taxon>Actinopterygii</taxon>
        <taxon>Chondrostei</taxon>
        <taxon>Acipenseriformes</taxon>
        <taxon>Polyodontidae</taxon>
        <taxon>Polyodon</taxon>
    </lineage>
</organism>
<dbReference type="Gene3D" id="3.40.50.300">
    <property type="entry name" value="P-loop containing nucleotide triphosphate hydrolases"/>
    <property type="match status" value="1"/>
</dbReference>
<reference evidence="7" key="1">
    <citation type="journal article" date="2021" name="Cell">
        <title>Tracing the genetic footprints of vertebrate landing in non-teleost ray-finned fishes.</title>
        <authorList>
            <person name="Bi X."/>
            <person name="Wang K."/>
            <person name="Yang L."/>
            <person name="Pan H."/>
            <person name="Jiang H."/>
            <person name="Wei Q."/>
            <person name="Fang M."/>
            <person name="Yu H."/>
            <person name="Zhu C."/>
            <person name="Cai Y."/>
            <person name="He Y."/>
            <person name="Gan X."/>
            <person name="Zeng H."/>
            <person name="Yu D."/>
            <person name="Zhu Y."/>
            <person name="Jiang H."/>
            <person name="Qiu Q."/>
            <person name="Yang H."/>
            <person name="Zhang Y.E."/>
            <person name="Wang W."/>
            <person name="Zhu M."/>
            <person name="He S."/>
            <person name="Zhang G."/>
        </authorList>
    </citation>
    <scope>NUCLEOTIDE SEQUENCE</scope>
    <source>
        <strain evidence="7">Pddl_001</strain>
    </source>
</reference>
<comment type="caution">
    <text evidence="7">The sequence shown here is derived from an EMBL/GenBank/DDBJ whole genome shotgun (WGS) entry which is preliminary data.</text>
</comment>
<evidence type="ECO:0000256" key="1">
    <source>
        <dbReference type="ARBA" id="ARBA00006914"/>
    </source>
</evidence>
<dbReference type="EMBL" id="JAAWVQ010101110">
    <property type="protein sequence ID" value="MBN3280720.1"/>
    <property type="molecule type" value="Genomic_DNA"/>
</dbReference>
<evidence type="ECO:0000259" key="5">
    <source>
        <dbReference type="Pfam" id="PF00004"/>
    </source>
</evidence>
<dbReference type="InterPro" id="IPR003959">
    <property type="entry name" value="ATPase_AAA_core"/>
</dbReference>
<sequence length="499" mass="54377">MDTRVLRNMCYQPSASFHPAGPPCSHLRATASEDHALGNLQAGLQAPNQSTGVTATLRSTRDQHFLAETQSVEGDDVINSAPEDDASVEAGGTATTSTQESVEMAMQLAEGGKKTSKLQLQAACDNINTNTRAVVNVILCKKMNSSSLNADTQSKMLELPFQDPILTNKHFFDTNLLNPSQVDRAVSKVARLSDQRGLFVAIAEGEELQKANSANMSSVHLNEWQKRSFDVTSGTYTPEQKADVYSTHILDIQYAWANSDLSEACTESLFRKYTEKQSAIIDSDIAETRLNNYAVNILHLARCQRNDSDKWESSLTTESILKLKCVQEVSGADDSHPRFAGSSSTNRPSKKMNAIPLGTCHTVITNISSLFNDRQPNAVVAKWDDIAGLEFAKATIKEIVVWPMLRPDIFTGLIGLPKGNLLFGPPGTGKTLIGKCIASQSGAALGPIQIADISTIPSDQVRAVVYTDFKDALQTVRPSLSSKDLKLYEDWNKTFGCSR</sequence>